<feature type="transmembrane region" description="Helical" evidence="14">
    <location>
        <begin position="188"/>
        <end position="205"/>
    </location>
</feature>
<keyword evidence="10 14" id="KW-0472">Membrane</keyword>
<keyword evidence="14" id="KW-0256">Endoplasmic reticulum</keyword>
<comment type="catalytic activity">
    <reaction evidence="13 14">
        <text>a very-long-chain (3R)-3-hydroxyacyl-CoA = a very-long-chain (2E)-enoyl-CoA + H2O</text>
        <dbReference type="Rhea" id="RHEA:45812"/>
        <dbReference type="ChEBI" id="CHEBI:15377"/>
        <dbReference type="ChEBI" id="CHEBI:83728"/>
        <dbReference type="ChEBI" id="CHEBI:85440"/>
        <dbReference type="EC" id="4.2.1.134"/>
    </reaction>
</comment>
<dbReference type="GO" id="GO:0042761">
    <property type="term" value="P:very long-chain fatty acid biosynthetic process"/>
    <property type="evidence" value="ECO:0007669"/>
    <property type="project" value="TreeGrafter"/>
</dbReference>
<dbReference type="UniPathway" id="UPA00094"/>
<comment type="subcellular location">
    <subcellularLocation>
        <location evidence="14">Endoplasmic reticulum membrane</location>
        <topology evidence="14">Multi-pass membrane protein</topology>
    </subcellularLocation>
    <subcellularLocation>
        <location evidence="1">Membrane</location>
        <topology evidence="1">Multi-pass membrane protein</topology>
    </subcellularLocation>
</comment>
<reference evidence="16 17" key="1">
    <citation type="submission" date="2017-03" db="EMBL/GenBank/DDBJ databases">
        <title>Genomes of endolithic fungi from Antarctica.</title>
        <authorList>
            <person name="Coleine C."/>
            <person name="Masonjones S."/>
            <person name="Stajich J.E."/>
        </authorList>
    </citation>
    <scope>NUCLEOTIDE SEQUENCE [LARGE SCALE GENOMIC DNA]</scope>
    <source>
        <strain evidence="16 17">CCFEE 5311</strain>
    </source>
</reference>
<comment type="caution">
    <text evidence="16">The sequence shown here is derived from an EMBL/GenBank/DDBJ whole genome shotgun (WGS) entry which is preliminary data.</text>
</comment>
<keyword evidence="7 14" id="KW-0276">Fatty acid metabolism</keyword>
<evidence type="ECO:0000313" key="17">
    <source>
        <dbReference type="Proteomes" id="UP000310066"/>
    </source>
</evidence>
<comment type="function">
    <text evidence="14">Catalyzes the third of the four reactions of the long-chain fatty acids elongation cycle. This endoplasmic reticulum-bound enzymatic process, allows the addition of two carbons to the chain of long- and very long-chain fatty acids/VLCFAs per cycle. This enzyme catalyzes the dehydration of the 3-hydroxyacyl-CoA intermediate into trans-2,3-enoyl-CoA, within each cycle of fatty acid elongation. Thereby, it participates to the production of VLCFAs of different chain lengths that are involved in multiple biological processes as precursors of membrane lipids and lipid mediators.</text>
</comment>
<comment type="pathway">
    <text evidence="2 14">Lipid metabolism; fatty acid biosynthesis.</text>
</comment>
<evidence type="ECO:0000256" key="2">
    <source>
        <dbReference type="ARBA" id="ARBA00005194"/>
    </source>
</evidence>
<feature type="transmembrane region" description="Helical" evidence="14">
    <location>
        <begin position="164"/>
        <end position="181"/>
    </location>
</feature>
<evidence type="ECO:0000256" key="11">
    <source>
        <dbReference type="ARBA" id="ARBA00023160"/>
    </source>
</evidence>
<dbReference type="GO" id="GO:0005789">
    <property type="term" value="C:endoplasmic reticulum membrane"/>
    <property type="evidence" value="ECO:0007669"/>
    <property type="project" value="UniProtKB-SubCell"/>
</dbReference>
<organism evidence="16 17">
    <name type="scientific">Friedmanniomyces endolithicus</name>
    <dbReference type="NCBI Taxonomy" id="329885"/>
    <lineage>
        <taxon>Eukaryota</taxon>
        <taxon>Fungi</taxon>
        <taxon>Dikarya</taxon>
        <taxon>Ascomycota</taxon>
        <taxon>Pezizomycotina</taxon>
        <taxon>Dothideomycetes</taxon>
        <taxon>Dothideomycetidae</taxon>
        <taxon>Mycosphaerellales</taxon>
        <taxon>Teratosphaeriaceae</taxon>
        <taxon>Friedmanniomyces</taxon>
    </lineage>
</organism>
<feature type="transmembrane region" description="Helical" evidence="14">
    <location>
        <begin position="225"/>
        <end position="243"/>
    </location>
</feature>
<keyword evidence="5 14" id="KW-0444">Lipid biosynthesis</keyword>
<dbReference type="GO" id="GO:0030497">
    <property type="term" value="P:fatty acid elongation"/>
    <property type="evidence" value="ECO:0007669"/>
    <property type="project" value="TreeGrafter"/>
</dbReference>
<evidence type="ECO:0000256" key="15">
    <source>
        <dbReference type="SAM" id="MobiDB-lite"/>
    </source>
</evidence>
<sequence length="258" mass="29342">MDRPNDSQLPPPPEEQNDQQPIQVVPPTYRTLYLILYNFVSASLWSVILGRVLLITTLFGYSSVHFGVADFTRWTQTLAALEILHAAVGTSLAPPTSSKSHANPRLRRVCRVGLVRAPIMTTVMQVASRFLLVWLIAYCFPATVSRSPAYTSMLLAWSVTEVVRYSYFAVNLAYGGVPFWLTWVRYNAFFVLYPLGIGSECWLVWSSQGPGVTRFGVGWEWFCRLVLFVYIPGAYVLFTHMMAQRKKVMRSLREKKDV</sequence>
<dbReference type="AlphaFoldDB" id="A0A4U0UYG1"/>
<dbReference type="PANTHER" id="PTHR11035">
    <property type="entry name" value="VERY-LONG-CHAIN (3R)-3-HYDROXYACYL-COA DEHYDRATASE"/>
    <property type="match status" value="1"/>
</dbReference>
<feature type="transmembrane region" description="Helical" evidence="14">
    <location>
        <begin position="34"/>
        <end position="54"/>
    </location>
</feature>
<evidence type="ECO:0000256" key="5">
    <source>
        <dbReference type="ARBA" id="ARBA00022516"/>
    </source>
</evidence>
<dbReference type="GO" id="GO:0102158">
    <property type="term" value="F:very-long-chain (3R)-3-hydroxyacyl-CoA dehydratase activity"/>
    <property type="evidence" value="ECO:0007669"/>
    <property type="project" value="UniProtKB-EC"/>
</dbReference>
<evidence type="ECO:0000256" key="1">
    <source>
        <dbReference type="ARBA" id="ARBA00004141"/>
    </source>
</evidence>
<keyword evidence="12 14" id="KW-0456">Lyase</keyword>
<evidence type="ECO:0000256" key="7">
    <source>
        <dbReference type="ARBA" id="ARBA00022832"/>
    </source>
</evidence>
<dbReference type="OrthoDB" id="46988at2759"/>
<keyword evidence="6 14" id="KW-0812">Transmembrane</keyword>
<name>A0A4U0UYG1_9PEZI</name>
<evidence type="ECO:0000256" key="9">
    <source>
        <dbReference type="ARBA" id="ARBA00023098"/>
    </source>
</evidence>
<evidence type="ECO:0000256" key="6">
    <source>
        <dbReference type="ARBA" id="ARBA00022692"/>
    </source>
</evidence>
<comment type="similarity">
    <text evidence="3 14">Belongs to the very long-chain fatty acids dehydratase HACD family.</text>
</comment>
<evidence type="ECO:0000256" key="10">
    <source>
        <dbReference type="ARBA" id="ARBA00023136"/>
    </source>
</evidence>
<evidence type="ECO:0000256" key="8">
    <source>
        <dbReference type="ARBA" id="ARBA00022989"/>
    </source>
</evidence>
<accession>A0A4U0UYG1</accession>
<dbReference type="GO" id="GO:0030148">
    <property type="term" value="P:sphingolipid biosynthetic process"/>
    <property type="evidence" value="ECO:0007669"/>
    <property type="project" value="TreeGrafter"/>
</dbReference>
<keyword evidence="8 14" id="KW-1133">Transmembrane helix</keyword>
<proteinExistence type="inferred from homology"/>
<dbReference type="Proteomes" id="UP000310066">
    <property type="component" value="Unassembled WGS sequence"/>
</dbReference>
<evidence type="ECO:0000256" key="3">
    <source>
        <dbReference type="ARBA" id="ARBA00007811"/>
    </source>
</evidence>
<keyword evidence="9 14" id="KW-0443">Lipid metabolism</keyword>
<gene>
    <name evidence="16" type="ORF">B0A54_06172</name>
</gene>
<evidence type="ECO:0000256" key="12">
    <source>
        <dbReference type="ARBA" id="ARBA00023239"/>
    </source>
</evidence>
<evidence type="ECO:0000256" key="13">
    <source>
        <dbReference type="ARBA" id="ARBA00036671"/>
    </source>
</evidence>
<evidence type="ECO:0000313" key="16">
    <source>
        <dbReference type="EMBL" id="TKA41270.1"/>
    </source>
</evidence>
<dbReference type="Pfam" id="PF04387">
    <property type="entry name" value="PTPLA"/>
    <property type="match status" value="1"/>
</dbReference>
<evidence type="ECO:0000256" key="14">
    <source>
        <dbReference type="RuleBase" id="RU363109"/>
    </source>
</evidence>
<keyword evidence="11 14" id="KW-0275">Fatty acid biosynthesis</keyword>
<dbReference type="STRING" id="329885.A0A4U0UYG1"/>
<dbReference type="PANTHER" id="PTHR11035:SF3">
    <property type="entry name" value="VERY-LONG-CHAIN (3R)-3-HYDROXYACYL-COA DEHYDRATASE"/>
    <property type="match status" value="1"/>
</dbReference>
<dbReference type="EMBL" id="NAJP01000028">
    <property type="protein sequence ID" value="TKA41270.1"/>
    <property type="molecule type" value="Genomic_DNA"/>
</dbReference>
<dbReference type="EC" id="4.2.1.134" evidence="4 14"/>
<dbReference type="InterPro" id="IPR007482">
    <property type="entry name" value="Tyr_Pase-like_PTPLA"/>
</dbReference>
<protein>
    <recommendedName>
        <fullName evidence="4 14">Very-long-chain (3R)-3-hydroxyacyl-CoA dehydratase</fullName>
        <ecNumber evidence="4 14">4.2.1.134</ecNumber>
    </recommendedName>
</protein>
<feature type="region of interest" description="Disordered" evidence="15">
    <location>
        <begin position="1"/>
        <end position="22"/>
    </location>
</feature>
<feature type="transmembrane region" description="Helical" evidence="14">
    <location>
        <begin position="126"/>
        <end position="144"/>
    </location>
</feature>
<evidence type="ECO:0000256" key="4">
    <source>
        <dbReference type="ARBA" id="ARBA00013122"/>
    </source>
</evidence>